<keyword evidence="3" id="KW-0597">Phosphoprotein</keyword>
<dbReference type="RefSeq" id="WP_216714744.1">
    <property type="nucleotide sequence ID" value="NZ_JACVEL010000014.1"/>
</dbReference>
<protein>
    <submittedName>
        <fullName evidence="6">Sigma-54-dependent Fis family transcriptional regulator</fullName>
    </submittedName>
</protein>
<gene>
    <name evidence="6" type="ORF">H9Y05_14905</name>
</gene>
<dbReference type="InterPro" id="IPR002078">
    <property type="entry name" value="Sigma_54_int"/>
</dbReference>
<dbReference type="InterPro" id="IPR009057">
    <property type="entry name" value="Homeodomain-like_sf"/>
</dbReference>
<dbReference type="Pfam" id="PF00072">
    <property type="entry name" value="Response_reg"/>
    <property type="match status" value="1"/>
</dbReference>
<dbReference type="GO" id="GO:0006355">
    <property type="term" value="P:regulation of DNA-templated transcription"/>
    <property type="evidence" value="ECO:0007669"/>
    <property type="project" value="InterPro"/>
</dbReference>
<dbReference type="GO" id="GO:0005524">
    <property type="term" value="F:ATP binding"/>
    <property type="evidence" value="ECO:0007669"/>
    <property type="project" value="UniProtKB-KW"/>
</dbReference>
<evidence type="ECO:0000259" key="5">
    <source>
        <dbReference type="PROSITE" id="PS50110"/>
    </source>
</evidence>
<evidence type="ECO:0000256" key="1">
    <source>
        <dbReference type="ARBA" id="ARBA00022741"/>
    </source>
</evidence>
<organism evidence="6 7">
    <name type="scientific">Taishania pollutisoli</name>
    <dbReference type="NCBI Taxonomy" id="2766479"/>
    <lineage>
        <taxon>Bacteria</taxon>
        <taxon>Pseudomonadati</taxon>
        <taxon>Bacteroidota</taxon>
        <taxon>Flavobacteriia</taxon>
        <taxon>Flavobacteriales</taxon>
        <taxon>Crocinitomicaceae</taxon>
        <taxon>Taishania</taxon>
    </lineage>
</organism>
<dbReference type="CDD" id="cd00009">
    <property type="entry name" value="AAA"/>
    <property type="match status" value="1"/>
</dbReference>
<dbReference type="InterPro" id="IPR003593">
    <property type="entry name" value="AAA+_ATPase"/>
</dbReference>
<keyword evidence="1" id="KW-0547">Nucleotide-binding</keyword>
<dbReference type="InterPro" id="IPR011006">
    <property type="entry name" value="CheY-like_superfamily"/>
</dbReference>
<feature type="domain" description="Sigma-54 factor interaction" evidence="4">
    <location>
        <begin position="149"/>
        <end position="378"/>
    </location>
</feature>
<dbReference type="SUPFAM" id="SSF52540">
    <property type="entry name" value="P-loop containing nucleoside triphosphate hydrolases"/>
    <property type="match status" value="1"/>
</dbReference>
<dbReference type="InterPro" id="IPR001789">
    <property type="entry name" value="Sig_transdc_resp-reg_receiver"/>
</dbReference>
<evidence type="ECO:0000259" key="4">
    <source>
        <dbReference type="PROSITE" id="PS50045"/>
    </source>
</evidence>
<evidence type="ECO:0000256" key="2">
    <source>
        <dbReference type="ARBA" id="ARBA00022840"/>
    </source>
</evidence>
<dbReference type="InterPro" id="IPR025943">
    <property type="entry name" value="Sigma_54_int_dom_ATP-bd_2"/>
</dbReference>
<dbReference type="PANTHER" id="PTHR32071">
    <property type="entry name" value="TRANSCRIPTIONAL REGULATORY PROTEIN"/>
    <property type="match status" value="1"/>
</dbReference>
<dbReference type="InterPro" id="IPR058031">
    <property type="entry name" value="AAA_lid_NorR"/>
</dbReference>
<dbReference type="FunFam" id="3.40.50.300:FF:000006">
    <property type="entry name" value="DNA-binding transcriptional regulator NtrC"/>
    <property type="match status" value="1"/>
</dbReference>
<dbReference type="Pfam" id="PF25601">
    <property type="entry name" value="AAA_lid_14"/>
    <property type="match status" value="1"/>
</dbReference>
<dbReference type="Gene3D" id="3.40.50.2300">
    <property type="match status" value="1"/>
</dbReference>
<dbReference type="AlphaFoldDB" id="A0A8J6TTW0"/>
<feature type="modified residue" description="4-aspartylphosphate" evidence="3">
    <location>
        <position position="57"/>
    </location>
</feature>
<evidence type="ECO:0000256" key="3">
    <source>
        <dbReference type="PROSITE-ProRule" id="PRU00169"/>
    </source>
</evidence>
<dbReference type="PROSITE" id="PS50110">
    <property type="entry name" value="RESPONSE_REGULATORY"/>
    <property type="match status" value="1"/>
</dbReference>
<dbReference type="SMART" id="SM00448">
    <property type="entry name" value="REC"/>
    <property type="match status" value="1"/>
</dbReference>
<dbReference type="PROSITE" id="PS50045">
    <property type="entry name" value="SIGMA54_INTERACT_4"/>
    <property type="match status" value="1"/>
</dbReference>
<dbReference type="SUPFAM" id="SSF46689">
    <property type="entry name" value="Homeodomain-like"/>
    <property type="match status" value="1"/>
</dbReference>
<dbReference type="SUPFAM" id="SSF52172">
    <property type="entry name" value="CheY-like"/>
    <property type="match status" value="1"/>
</dbReference>
<name>A0A8J6TTW0_9FLAO</name>
<evidence type="ECO:0000313" key="6">
    <source>
        <dbReference type="EMBL" id="MBC9813762.1"/>
    </source>
</evidence>
<keyword evidence="7" id="KW-1185">Reference proteome</keyword>
<keyword evidence="2" id="KW-0067">ATP-binding</keyword>
<dbReference type="GO" id="GO:0000160">
    <property type="term" value="P:phosphorelay signal transduction system"/>
    <property type="evidence" value="ECO:0007669"/>
    <property type="project" value="InterPro"/>
</dbReference>
<sequence length="453" mass="51844">MKHEQAFNIYVVEDNEWYNKLLVHTLSLNPEFTVKSFFSGEEMLRELSDMVDVVTLDYRLPDTTGDILLKKIKERSPNTEVIIISEQSEITTAVELLKLGAYDYLVKSEDIRDRLWNSVNHVRKHAGLKQKIELLQSEVEKKYDFQNSILGQSTAVKAVHNMVSKAVKTTITVCITGETGTGKEVVAKAIHYNSERKNKPFVAINMAALPAELIESELFGYEKGAFTGAQNRRIGKFEQAHGGTLFLDEIGEMDIAFQAKLLRAIQEREITRIGGNEQVKIDCRIIVATNRDLIHEVKEGNFREDLYYRLFGLPIHLPPLRERDKDVLLLAKHFISEFCKENKLPAKQIRDDARGKLMAYNWPGNIRELKSVVELSVVMSDTEEITAEDLTINPKDMLPELLLHDLTMREYEIAIVKHYMKRFDNNTKSVADKLAIGQTTVYRLLKEDEADVN</sequence>
<dbReference type="Gene3D" id="3.40.50.300">
    <property type="entry name" value="P-loop containing nucleotide triphosphate hydrolases"/>
    <property type="match status" value="1"/>
</dbReference>
<reference evidence="6" key="1">
    <citation type="submission" date="2020-09" db="EMBL/GenBank/DDBJ databases">
        <title>Taishania pollutisoli gen. nov., sp. nov., Isolated from Tetrabromobisphenol A-Contaminated Soil.</title>
        <authorList>
            <person name="Chen Q."/>
        </authorList>
    </citation>
    <scope>NUCLEOTIDE SEQUENCE</scope>
    <source>
        <strain evidence="6">CZZ-1</strain>
    </source>
</reference>
<dbReference type="Gene3D" id="1.10.8.60">
    <property type="match status" value="1"/>
</dbReference>
<dbReference type="Pfam" id="PF00158">
    <property type="entry name" value="Sigma54_activat"/>
    <property type="match status" value="1"/>
</dbReference>
<dbReference type="PROSITE" id="PS00676">
    <property type="entry name" value="SIGMA54_INTERACT_2"/>
    <property type="match status" value="1"/>
</dbReference>
<dbReference type="EMBL" id="JACVEL010000014">
    <property type="protein sequence ID" value="MBC9813762.1"/>
    <property type="molecule type" value="Genomic_DNA"/>
</dbReference>
<dbReference type="Proteomes" id="UP000652681">
    <property type="component" value="Unassembled WGS sequence"/>
</dbReference>
<dbReference type="InterPro" id="IPR027417">
    <property type="entry name" value="P-loop_NTPase"/>
</dbReference>
<accession>A0A8J6TTW0</accession>
<evidence type="ECO:0000313" key="7">
    <source>
        <dbReference type="Proteomes" id="UP000652681"/>
    </source>
</evidence>
<dbReference type="SMART" id="SM00382">
    <property type="entry name" value="AAA"/>
    <property type="match status" value="1"/>
</dbReference>
<proteinExistence type="predicted"/>
<comment type="caution">
    <text evidence="6">The sequence shown here is derived from an EMBL/GenBank/DDBJ whole genome shotgun (WGS) entry which is preliminary data.</text>
</comment>
<feature type="domain" description="Response regulatory" evidence="5">
    <location>
        <begin position="8"/>
        <end position="122"/>
    </location>
</feature>